<dbReference type="PANTHER" id="PTHR30349:SF64">
    <property type="entry name" value="PROPHAGE INTEGRASE INTD-RELATED"/>
    <property type="match status" value="1"/>
</dbReference>
<dbReference type="Gene3D" id="1.10.443.10">
    <property type="entry name" value="Intergrase catalytic core"/>
    <property type="match status" value="1"/>
</dbReference>
<dbReference type="PROSITE" id="PS51898">
    <property type="entry name" value="TYR_RECOMBINASE"/>
    <property type="match status" value="1"/>
</dbReference>
<comment type="similarity">
    <text evidence="1">Belongs to the 'phage' integrase family.</text>
</comment>
<evidence type="ECO:0000313" key="5">
    <source>
        <dbReference type="EMBL" id="MFD1533323.1"/>
    </source>
</evidence>
<keyword evidence="3" id="KW-0233">DNA recombination</keyword>
<dbReference type="RefSeq" id="WP_343985154.1">
    <property type="nucleotide sequence ID" value="NZ_BAAAJG010000026.1"/>
</dbReference>
<proteinExistence type="inferred from homology"/>
<name>A0ABW4FT87_9PSEU</name>
<dbReference type="Pfam" id="PF26003">
    <property type="entry name" value="Integrase_N_phage"/>
    <property type="match status" value="1"/>
</dbReference>
<evidence type="ECO:0000256" key="2">
    <source>
        <dbReference type="ARBA" id="ARBA00023125"/>
    </source>
</evidence>
<dbReference type="InterPro" id="IPR058717">
    <property type="entry name" value="Phage_L5_Integrase_N"/>
</dbReference>
<dbReference type="CDD" id="cd01189">
    <property type="entry name" value="INT_ICEBs1_C_like"/>
    <property type="match status" value="1"/>
</dbReference>
<evidence type="ECO:0000256" key="3">
    <source>
        <dbReference type="ARBA" id="ARBA00023172"/>
    </source>
</evidence>
<dbReference type="InterPro" id="IPR050090">
    <property type="entry name" value="Tyrosine_recombinase_XerCD"/>
</dbReference>
<dbReference type="Pfam" id="PF00589">
    <property type="entry name" value="Phage_integrase"/>
    <property type="match status" value="1"/>
</dbReference>
<evidence type="ECO:0000313" key="6">
    <source>
        <dbReference type="Proteomes" id="UP001597145"/>
    </source>
</evidence>
<dbReference type="EMBL" id="JBHUCP010000025">
    <property type="protein sequence ID" value="MFD1533323.1"/>
    <property type="molecule type" value="Genomic_DNA"/>
</dbReference>
<feature type="domain" description="Tyr recombinase" evidence="4">
    <location>
        <begin position="167"/>
        <end position="358"/>
    </location>
</feature>
<evidence type="ECO:0000259" key="4">
    <source>
        <dbReference type="PROSITE" id="PS51898"/>
    </source>
</evidence>
<organism evidence="5 6">
    <name type="scientific">Pseudonocardia aurantiaca</name>
    <dbReference type="NCBI Taxonomy" id="75290"/>
    <lineage>
        <taxon>Bacteria</taxon>
        <taxon>Bacillati</taxon>
        <taxon>Actinomycetota</taxon>
        <taxon>Actinomycetes</taxon>
        <taxon>Pseudonocardiales</taxon>
        <taxon>Pseudonocardiaceae</taxon>
        <taxon>Pseudonocardia</taxon>
    </lineage>
</organism>
<keyword evidence="6" id="KW-1185">Reference proteome</keyword>
<dbReference type="Proteomes" id="UP001597145">
    <property type="component" value="Unassembled WGS sequence"/>
</dbReference>
<protein>
    <submittedName>
        <fullName evidence="5">Tyrosine-type recombinase/integrase</fullName>
    </submittedName>
</protein>
<sequence length="386" mass="42625">MASIRKLPNGRWQAQYRPYPGGKQVTRTTQRKVDAQRWLDEQTTALVTGNYVDPNAGRVSFGDYFERWAARQLWAPGTERAMNLAARSVTFWDVPMRSLVRSHIEAWVKTMQSADRGLGKPQGLAAGTIRTRFNNVRAALRGAVKDRIIAADPSEGVRLPRGRRSDVAMELPTALQVRALLDAADRDFRAFVALCAFAGLRLGEAAAVQVGDIDFSGRTLLVRRQVQRERGGGVEIRSPKYGSERTVYLADGLVTIVKAHIARLSARGAEHWLFHGDNGNPPHQNTVGYWWRKAREAAGSPTIKLHDLRHFYASGLIAAGCDVVTVQRALGHSSATVTLNTYAHLWPTAEDRTRSGASSMLTEVLAEMAYAEIAPSFHEAEQSKPS</sequence>
<dbReference type="InterPro" id="IPR002104">
    <property type="entry name" value="Integrase_catalytic"/>
</dbReference>
<comment type="caution">
    <text evidence="5">The sequence shown here is derived from an EMBL/GenBank/DDBJ whole genome shotgun (WGS) entry which is preliminary data.</text>
</comment>
<gene>
    <name evidence="5" type="ORF">ACFSCY_28250</name>
</gene>
<dbReference type="Gene3D" id="1.10.150.130">
    <property type="match status" value="1"/>
</dbReference>
<dbReference type="InterPro" id="IPR013762">
    <property type="entry name" value="Integrase-like_cat_sf"/>
</dbReference>
<dbReference type="PANTHER" id="PTHR30349">
    <property type="entry name" value="PHAGE INTEGRASE-RELATED"/>
    <property type="match status" value="1"/>
</dbReference>
<reference evidence="6" key="1">
    <citation type="journal article" date="2019" name="Int. J. Syst. Evol. Microbiol.">
        <title>The Global Catalogue of Microorganisms (GCM) 10K type strain sequencing project: providing services to taxonomists for standard genome sequencing and annotation.</title>
        <authorList>
            <consortium name="The Broad Institute Genomics Platform"/>
            <consortium name="The Broad Institute Genome Sequencing Center for Infectious Disease"/>
            <person name="Wu L."/>
            <person name="Ma J."/>
        </authorList>
    </citation>
    <scope>NUCLEOTIDE SEQUENCE [LARGE SCALE GENOMIC DNA]</scope>
    <source>
        <strain evidence="6">JCM 12165</strain>
    </source>
</reference>
<evidence type="ECO:0000256" key="1">
    <source>
        <dbReference type="ARBA" id="ARBA00008857"/>
    </source>
</evidence>
<dbReference type="SUPFAM" id="SSF56349">
    <property type="entry name" value="DNA breaking-rejoining enzymes"/>
    <property type="match status" value="1"/>
</dbReference>
<dbReference type="InterPro" id="IPR011010">
    <property type="entry name" value="DNA_brk_join_enz"/>
</dbReference>
<keyword evidence="2" id="KW-0238">DNA-binding</keyword>
<accession>A0ABW4FT87</accession>
<dbReference type="InterPro" id="IPR010998">
    <property type="entry name" value="Integrase_recombinase_N"/>
</dbReference>